<dbReference type="GeneID" id="26796344"/>
<reference evidence="1 2" key="1">
    <citation type="journal article" date="2015" name="Genome Announc.">
        <title>Genome Sequence of Mycobacteriophage Mindy.</title>
        <authorList>
            <person name="Pope W.H."/>
            <person name="Bernstein N.I."/>
            <person name="Fasolas C.S."/>
            <person name="Mezghani N."/>
            <person name="Pressimone C.A."/>
            <person name="Selvakumar P."/>
            <person name="Stanton A.C."/>
            <person name="Lapin J.S."/>
            <person name="Prout A.K."/>
            <person name="Grubb S.R."/>
            <person name="Warner M.H."/>
            <person name="Bowman C.A."/>
            <person name="Russell D.A."/>
            <person name="Hatfull G.F."/>
        </authorList>
    </citation>
    <scope>NUCLEOTIDE SEQUENCE [LARGE SCALE GENOMIC DNA]</scope>
</reference>
<proteinExistence type="predicted"/>
<dbReference type="EMBL" id="KR080204">
    <property type="protein sequence ID" value="AKF15091.1"/>
    <property type="molecule type" value="Genomic_DNA"/>
</dbReference>
<sequence>MLLAHCSEDEKVLLTAYLALTPEGPSLLAPRDAESTLASYLALQPADQPLQHTPPPQYTAALGELARSFHHLSHRRKLKQGRGFASFHEVRAHPRYGTSVR</sequence>
<evidence type="ECO:0000313" key="2">
    <source>
        <dbReference type="Proteomes" id="UP000201946"/>
    </source>
</evidence>
<dbReference type="KEGG" id="vg:26796344"/>
<accession>A0A0F6WEW7</accession>
<gene>
    <name evidence="1" type="primary">61</name>
    <name evidence="1" type="ORF">SEA_MINDY_61</name>
</gene>
<evidence type="ECO:0000313" key="1">
    <source>
        <dbReference type="EMBL" id="AKF15091.1"/>
    </source>
</evidence>
<protein>
    <submittedName>
        <fullName evidence="1">Uncharacterized protein</fullName>
    </submittedName>
</protein>
<dbReference type="RefSeq" id="YP_009225348.1">
    <property type="nucleotide sequence ID" value="NC_029093.1"/>
</dbReference>
<organism evidence="1 2">
    <name type="scientific">Mycobacterium phage Mindy</name>
    <dbReference type="NCBI Taxonomy" id="1647311"/>
    <lineage>
        <taxon>Viruses</taxon>
        <taxon>Duplodnaviria</taxon>
        <taxon>Heunggongvirae</taxon>
        <taxon>Uroviricota</taxon>
        <taxon>Caudoviricetes</taxon>
        <taxon>Kostyavirus</taxon>
        <taxon>Kostyavirus toto</taxon>
    </lineage>
</organism>
<name>A0A0F6WEW7_9CAUD</name>
<dbReference type="Proteomes" id="UP000201946">
    <property type="component" value="Segment"/>
</dbReference>